<evidence type="ECO:0000313" key="1">
    <source>
        <dbReference type="EMBL" id="MEN2789055.1"/>
    </source>
</evidence>
<comment type="caution">
    <text evidence="1">The sequence shown here is derived from an EMBL/GenBank/DDBJ whole genome shotgun (WGS) entry which is preliminary data.</text>
</comment>
<dbReference type="RefSeq" id="WP_343891713.1">
    <property type="nucleotide sequence ID" value="NZ_BAAAEH010000047.1"/>
</dbReference>
<sequence>MLNKRLAAVKAVKGEFLTAERAQDDAAIAVARCVATMLEVRRASNLPLGVGLDAIAAMSRAVTLSIETRASLIKVHPMLAALPAELGVSAYGDSGCPPVDAPSGEDRAALRVVA</sequence>
<proteinExistence type="predicted"/>
<dbReference type="Proteomes" id="UP001419910">
    <property type="component" value="Unassembled WGS sequence"/>
</dbReference>
<keyword evidence="2" id="KW-1185">Reference proteome</keyword>
<accession>A0ABU9XZR8</accession>
<organism evidence="1 2">
    <name type="scientific">Sphingomonas oligophenolica</name>
    <dbReference type="NCBI Taxonomy" id="301154"/>
    <lineage>
        <taxon>Bacteria</taxon>
        <taxon>Pseudomonadati</taxon>
        <taxon>Pseudomonadota</taxon>
        <taxon>Alphaproteobacteria</taxon>
        <taxon>Sphingomonadales</taxon>
        <taxon>Sphingomonadaceae</taxon>
        <taxon>Sphingomonas</taxon>
    </lineage>
</organism>
<evidence type="ECO:0000313" key="2">
    <source>
        <dbReference type="Proteomes" id="UP001419910"/>
    </source>
</evidence>
<protein>
    <submittedName>
        <fullName evidence="1">Uncharacterized protein</fullName>
    </submittedName>
</protein>
<reference evidence="1 2" key="1">
    <citation type="submission" date="2024-05" db="EMBL/GenBank/DDBJ databases">
        <authorList>
            <person name="Liu Q."/>
            <person name="Xin Y.-H."/>
        </authorList>
    </citation>
    <scope>NUCLEOTIDE SEQUENCE [LARGE SCALE GENOMIC DNA]</scope>
    <source>
        <strain evidence="1 2">CGMCC 1.10181</strain>
    </source>
</reference>
<dbReference type="EMBL" id="JBDIME010000003">
    <property type="protein sequence ID" value="MEN2789055.1"/>
    <property type="molecule type" value="Genomic_DNA"/>
</dbReference>
<gene>
    <name evidence="1" type="ORF">ABC974_05410</name>
</gene>
<name>A0ABU9XZR8_9SPHN</name>